<dbReference type="InterPro" id="IPR022653">
    <property type="entry name" value="De-COase2_pyr-phos_BS"/>
</dbReference>
<dbReference type="SUPFAM" id="SSF51419">
    <property type="entry name" value="PLP-binding barrel"/>
    <property type="match status" value="1"/>
</dbReference>
<dbReference type="PROSITE" id="PS00878">
    <property type="entry name" value="ODR_DC_2_1"/>
    <property type="match status" value="1"/>
</dbReference>
<gene>
    <name evidence="10" type="ORF">GCM10010961_17930</name>
</gene>
<dbReference type="PANTHER" id="PTHR11482">
    <property type="entry name" value="ARGININE/DIAMINOPIMELATE/ORNITHINE DECARBOXYLASE"/>
    <property type="match status" value="1"/>
</dbReference>
<dbReference type="PROSITE" id="PS00879">
    <property type="entry name" value="ODR_DC_2_2"/>
    <property type="match status" value="1"/>
</dbReference>
<evidence type="ECO:0000313" key="11">
    <source>
        <dbReference type="Proteomes" id="UP000611500"/>
    </source>
</evidence>
<keyword evidence="4" id="KW-0456">Lyase</keyword>
<reference evidence="10" key="2">
    <citation type="submission" date="2020-09" db="EMBL/GenBank/DDBJ databases">
        <authorList>
            <person name="Sun Q."/>
            <person name="Zhou Y."/>
        </authorList>
    </citation>
    <scope>NUCLEOTIDE SEQUENCE</scope>
    <source>
        <strain evidence="10">CGMCC 1.7081</strain>
    </source>
</reference>
<comment type="similarity">
    <text evidence="2">Belongs to the Orn/Lys/Arg decarboxylase class-II family.</text>
</comment>
<comment type="caution">
    <text evidence="10">The sequence shown here is derived from an EMBL/GenBank/DDBJ whole genome shotgun (WGS) entry which is preliminary data.</text>
</comment>
<dbReference type="Gene3D" id="2.40.37.10">
    <property type="entry name" value="Lyase, Ornithine Decarboxylase, Chain A, domain 1"/>
    <property type="match status" value="1"/>
</dbReference>
<dbReference type="GO" id="GO:0033387">
    <property type="term" value="P:putrescine biosynthetic process from arginine, via ornithine"/>
    <property type="evidence" value="ECO:0007669"/>
    <property type="project" value="TreeGrafter"/>
</dbReference>
<evidence type="ECO:0000256" key="6">
    <source>
        <dbReference type="ARBA" id="ARBA00034138"/>
    </source>
</evidence>
<evidence type="ECO:0000256" key="4">
    <source>
        <dbReference type="ARBA" id="ARBA00023239"/>
    </source>
</evidence>
<evidence type="ECO:0000256" key="5">
    <source>
        <dbReference type="ARBA" id="ARBA00034115"/>
    </source>
</evidence>
<evidence type="ECO:0000256" key="7">
    <source>
        <dbReference type="ARBA" id="ARBA00049127"/>
    </source>
</evidence>
<dbReference type="AlphaFoldDB" id="A0A8J3MC07"/>
<dbReference type="InterPro" id="IPR029066">
    <property type="entry name" value="PLP-binding_barrel"/>
</dbReference>
<comment type="catalytic activity">
    <reaction evidence="7">
        <text>L-ornithine + H(+) = putrescine + CO2</text>
        <dbReference type="Rhea" id="RHEA:22964"/>
        <dbReference type="ChEBI" id="CHEBI:15378"/>
        <dbReference type="ChEBI" id="CHEBI:16526"/>
        <dbReference type="ChEBI" id="CHEBI:46911"/>
        <dbReference type="ChEBI" id="CHEBI:326268"/>
        <dbReference type="EC" id="4.1.1.17"/>
    </reaction>
</comment>
<feature type="modified residue" description="N6-(pyridoxal phosphate)lysine" evidence="8">
    <location>
        <position position="62"/>
    </location>
</feature>
<dbReference type="PANTHER" id="PTHR11482:SF6">
    <property type="entry name" value="ORNITHINE DECARBOXYLASE 1-RELATED"/>
    <property type="match status" value="1"/>
</dbReference>
<evidence type="ECO:0000313" key="10">
    <source>
        <dbReference type="EMBL" id="GHG88683.1"/>
    </source>
</evidence>
<evidence type="ECO:0000256" key="2">
    <source>
        <dbReference type="ARBA" id="ARBA00008872"/>
    </source>
</evidence>
<dbReference type="Gene3D" id="3.20.20.10">
    <property type="entry name" value="Alanine racemase"/>
    <property type="match status" value="1"/>
</dbReference>
<dbReference type="InterPro" id="IPR002433">
    <property type="entry name" value="Orn_de-COase"/>
</dbReference>
<keyword evidence="3 8" id="KW-0663">Pyridoxal phosphate</keyword>
<dbReference type="Pfam" id="PF02784">
    <property type="entry name" value="Orn_Arg_deC_N"/>
    <property type="match status" value="1"/>
</dbReference>
<proteinExistence type="inferred from homology"/>
<dbReference type="Proteomes" id="UP000611500">
    <property type="component" value="Unassembled WGS sequence"/>
</dbReference>
<dbReference type="PRINTS" id="PR01179">
    <property type="entry name" value="ODADCRBXLASE"/>
</dbReference>
<dbReference type="PRINTS" id="PR01182">
    <property type="entry name" value="ORNDCRBXLASE"/>
</dbReference>
<dbReference type="InterPro" id="IPR022644">
    <property type="entry name" value="De-COase2_N"/>
</dbReference>
<dbReference type="EC" id="4.1.1.17" evidence="6"/>
<dbReference type="FunFam" id="2.40.37.10:FF:000004">
    <property type="entry name" value="Ornithine decarboxylase"/>
    <property type="match status" value="1"/>
</dbReference>
<feature type="domain" description="Orn/DAP/Arg decarboxylase 2 N-terminal" evidence="9">
    <location>
        <begin position="39"/>
        <end position="273"/>
    </location>
</feature>
<dbReference type="CDD" id="cd00622">
    <property type="entry name" value="PLPDE_III_ODC"/>
    <property type="match status" value="1"/>
</dbReference>
<accession>A0A8J3MC07</accession>
<dbReference type="EMBL" id="BNAP01000005">
    <property type="protein sequence ID" value="GHG88683.1"/>
    <property type="molecule type" value="Genomic_DNA"/>
</dbReference>
<comment type="pathway">
    <text evidence="5">Amine and polyamine biosynthesis; putrescine biosynthesis via L-ornithine pathway; putrescine from L-ornithine: step 1/1.</text>
</comment>
<evidence type="ECO:0000256" key="1">
    <source>
        <dbReference type="ARBA" id="ARBA00001933"/>
    </source>
</evidence>
<name>A0A8J3MC07_9RHOB</name>
<keyword evidence="11" id="KW-1185">Reference proteome</keyword>
<comment type="cofactor">
    <cofactor evidence="1 8">
        <name>pyridoxal 5'-phosphate</name>
        <dbReference type="ChEBI" id="CHEBI:597326"/>
    </cofactor>
</comment>
<dbReference type="SUPFAM" id="SSF50621">
    <property type="entry name" value="Alanine racemase C-terminal domain-like"/>
    <property type="match status" value="1"/>
</dbReference>
<reference evidence="10" key="1">
    <citation type="journal article" date="2014" name="Int. J. Syst. Evol. Microbiol.">
        <title>Complete genome sequence of Corynebacterium casei LMG S-19264T (=DSM 44701T), isolated from a smear-ripened cheese.</title>
        <authorList>
            <consortium name="US DOE Joint Genome Institute (JGI-PGF)"/>
            <person name="Walter F."/>
            <person name="Albersmeier A."/>
            <person name="Kalinowski J."/>
            <person name="Ruckert C."/>
        </authorList>
    </citation>
    <scope>NUCLEOTIDE SEQUENCE</scope>
    <source>
        <strain evidence="10">CGMCC 1.7081</strain>
    </source>
</reference>
<evidence type="ECO:0000256" key="8">
    <source>
        <dbReference type="PIRSR" id="PIRSR600183-50"/>
    </source>
</evidence>
<dbReference type="InterPro" id="IPR009006">
    <property type="entry name" value="Ala_racemase/Decarboxylase_C"/>
</dbReference>
<dbReference type="FunFam" id="3.20.20.10:FF:000008">
    <property type="entry name" value="Ornithine decarboxylase"/>
    <property type="match status" value="1"/>
</dbReference>
<dbReference type="GO" id="GO:0005737">
    <property type="term" value="C:cytoplasm"/>
    <property type="evidence" value="ECO:0007669"/>
    <property type="project" value="TreeGrafter"/>
</dbReference>
<evidence type="ECO:0000259" key="9">
    <source>
        <dbReference type="Pfam" id="PF02784"/>
    </source>
</evidence>
<organism evidence="10 11">
    <name type="scientific">Pseudodonghicola xiamenensis</name>
    <dbReference type="NCBI Taxonomy" id="337702"/>
    <lineage>
        <taxon>Bacteria</taxon>
        <taxon>Pseudomonadati</taxon>
        <taxon>Pseudomonadota</taxon>
        <taxon>Alphaproteobacteria</taxon>
        <taxon>Rhodobacterales</taxon>
        <taxon>Paracoccaceae</taxon>
        <taxon>Pseudodonghicola</taxon>
    </lineage>
</organism>
<feature type="active site" description="Proton donor" evidence="8">
    <location>
        <position position="338"/>
    </location>
</feature>
<dbReference type="GO" id="GO:0004586">
    <property type="term" value="F:ornithine decarboxylase activity"/>
    <property type="evidence" value="ECO:0007669"/>
    <property type="project" value="UniProtKB-EC"/>
</dbReference>
<dbReference type="InterPro" id="IPR000183">
    <property type="entry name" value="Orn/DAP/Arg_de-COase"/>
</dbReference>
<protein>
    <recommendedName>
        <fullName evidence="6">ornithine decarboxylase</fullName>
        <ecNumber evidence="6">4.1.1.17</ecNumber>
    </recommendedName>
</protein>
<dbReference type="InterPro" id="IPR022657">
    <property type="entry name" value="De-COase2_CS"/>
</dbReference>
<sequence>MNAYVTGFPVAQDVRPQSRIENFIRSTQFDRPTLVLDVDRVADQYHALKAGLGRARIHYAVKANPAREIIERLVNLGSGFDAASRAEIELCLSLGAHPDHISFGNTVKKPRDIEFAWHAGITLFAADAEEELEKIAEFAPESRVYIRLIVDASEADWPLSRKFGCARDKAIALMDYAVELGLSPVGMSFHVGSQTRRAEMWTTTLDQVAAVWHAAREAGHALELLNIGGGFPAYYGEEIEGPTAYSARVMELIGERFGDVAEVMAEPGRGLVAEAGMIAAEVLLVSRKSDSDLHRWVYLDIGKFSGLAETMDEAIRYQFVTERDHEPMGACILAGPSCDSADVLYEKRPVELPLGLKAGDRFLIRNCGAYTSTYASIGFNGFPPLDVIAI</sequence>
<dbReference type="RefSeq" id="WP_028093259.1">
    <property type="nucleotide sequence ID" value="NZ_BNAP01000005.1"/>
</dbReference>
<evidence type="ECO:0000256" key="3">
    <source>
        <dbReference type="ARBA" id="ARBA00022898"/>
    </source>
</evidence>